<comment type="caution">
    <text evidence="2">The sequence shown here is derived from an EMBL/GenBank/DDBJ whole genome shotgun (WGS) entry which is preliminary data.</text>
</comment>
<sequence length="178" mass="19977">MVEIAPKPFTLIQTLPTWRWFLWASIAFFVIVVLSYVGLRLYLARLQDEVLGLNNQIKEAAAAVNAEDEQTVVRFNESLNTLRSLFANHTYFSSFLSLINSSTYPKVSYNSVQAEAVKNSIQLKGSAQSYTALAKQIVALRENPMILGVAVSGITFGVKNLQFDLKVDVKPDIFRQQK</sequence>
<keyword evidence="1" id="KW-0812">Transmembrane</keyword>
<keyword evidence="1" id="KW-1133">Transmembrane helix</keyword>
<name>A0A1F5CAX4_9BACT</name>
<reference evidence="2 3" key="1">
    <citation type="journal article" date="2016" name="Nat. Commun.">
        <title>Thousands of microbial genomes shed light on interconnected biogeochemical processes in an aquifer system.</title>
        <authorList>
            <person name="Anantharaman K."/>
            <person name="Brown C.T."/>
            <person name="Hug L.A."/>
            <person name="Sharon I."/>
            <person name="Castelle C.J."/>
            <person name="Probst A.J."/>
            <person name="Thomas B.C."/>
            <person name="Singh A."/>
            <person name="Wilkins M.J."/>
            <person name="Karaoz U."/>
            <person name="Brodie E.L."/>
            <person name="Williams K.H."/>
            <person name="Hubbard S.S."/>
            <person name="Banfield J.F."/>
        </authorList>
    </citation>
    <scope>NUCLEOTIDE SEQUENCE [LARGE SCALE GENOMIC DNA]</scope>
</reference>
<protein>
    <submittedName>
        <fullName evidence="2">Uncharacterized protein</fullName>
    </submittedName>
</protein>
<organism evidence="2 3">
    <name type="scientific">Candidatus Azambacteria bacterium RIFCSPLOWO2_02_FULL_44_14</name>
    <dbReference type="NCBI Taxonomy" id="1797306"/>
    <lineage>
        <taxon>Bacteria</taxon>
        <taxon>Candidatus Azamiibacteriota</taxon>
    </lineage>
</organism>
<dbReference type="AlphaFoldDB" id="A0A1F5CAX4"/>
<gene>
    <name evidence="2" type="ORF">A3I30_00250</name>
</gene>
<proteinExistence type="predicted"/>
<evidence type="ECO:0000313" key="3">
    <source>
        <dbReference type="Proteomes" id="UP000177197"/>
    </source>
</evidence>
<accession>A0A1F5CAX4</accession>
<dbReference type="Proteomes" id="UP000177197">
    <property type="component" value="Unassembled WGS sequence"/>
</dbReference>
<keyword evidence="1" id="KW-0472">Membrane</keyword>
<feature type="transmembrane region" description="Helical" evidence="1">
    <location>
        <begin position="20"/>
        <end position="39"/>
    </location>
</feature>
<evidence type="ECO:0000256" key="1">
    <source>
        <dbReference type="SAM" id="Phobius"/>
    </source>
</evidence>
<evidence type="ECO:0000313" key="2">
    <source>
        <dbReference type="EMBL" id="OGD40029.1"/>
    </source>
</evidence>
<dbReference type="EMBL" id="MEYV01000014">
    <property type="protein sequence ID" value="OGD40029.1"/>
    <property type="molecule type" value="Genomic_DNA"/>
</dbReference>